<dbReference type="PANTHER" id="PTHR30137">
    <property type="entry name" value="LUCIFERASE-LIKE MONOOXYGENASE"/>
    <property type="match status" value="1"/>
</dbReference>
<accession>A0A170QAC4</accession>
<keyword evidence="1" id="KW-0560">Oxidoreductase</keyword>
<dbReference type="GO" id="GO:0005829">
    <property type="term" value="C:cytosol"/>
    <property type="evidence" value="ECO:0007669"/>
    <property type="project" value="TreeGrafter"/>
</dbReference>
<dbReference type="Gene3D" id="3.20.20.30">
    <property type="entry name" value="Luciferase-like domain"/>
    <property type="match status" value="1"/>
</dbReference>
<organism evidence="4">
    <name type="scientific">hydrothermal vent metagenome</name>
    <dbReference type="NCBI Taxonomy" id="652676"/>
    <lineage>
        <taxon>unclassified sequences</taxon>
        <taxon>metagenomes</taxon>
        <taxon>ecological metagenomes</taxon>
    </lineage>
</organism>
<dbReference type="PANTHER" id="PTHR30137:SF8">
    <property type="entry name" value="BLR5498 PROTEIN"/>
    <property type="match status" value="1"/>
</dbReference>
<sequence length="350" mass="38710">MEFGLFVEFPSREGTTQAQIFKDSMELIDAAEESGSEGVWLAEYHFDPGRSVLSAPVTVAGAVAARTKNVKIGLAVHVLPLRNPVQIAEEIATLDHLSDGRLDFGIGRAAFPRIYQGYGFNYAESRDRFEECLEIILKAWTTERFSFSGKFYEYDDLCVVPKPLQKPYPPIRIGATSADTFELVGRMGYPIFINPSRVSTLLDLKPLVAEFHAARKKAGHTGTVGVGLRVPVYVAETKEKAYSEPKESTMFQMQRLINVVTQSIGDAGITAGDDRAAQAERLKAMSYEDVLANTVVYGTPESVVDRLQQLQEELGLTQVIYEVNFGCSVPLEHQIKAVQLINEKVAPKLN</sequence>
<name>A0A170QAC4_9ZZZZ</name>
<reference evidence="4" key="1">
    <citation type="submission" date="2015-10" db="EMBL/GenBank/DDBJ databases">
        <authorList>
            <person name="Gilbert D.G."/>
        </authorList>
    </citation>
    <scope>NUCLEOTIDE SEQUENCE</scope>
</reference>
<protein>
    <submittedName>
        <fullName evidence="4">Luciferase family protein</fullName>
    </submittedName>
</protein>
<evidence type="ECO:0000313" key="4">
    <source>
        <dbReference type="EMBL" id="CUV02737.1"/>
    </source>
</evidence>
<evidence type="ECO:0000256" key="2">
    <source>
        <dbReference type="ARBA" id="ARBA00023033"/>
    </source>
</evidence>
<dbReference type="EMBL" id="FAXA01000297">
    <property type="protein sequence ID" value="CUV02737.1"/>
    <property type="molecule type" value="Genomic_DNA"/>
</dbReference>
<evidence type="ECO:0000259" key="3">
    <source>
        <dbReference type="Pfam" id="PF00296"/>
    </source>
</evidence>
<dbReference type="AlphaFoldDB" id="A0A170QAC4"/>
<dbReference type="InterPro" id="IPR050766">
    <property type="entry name" value="Bact_Lucif_Oxidored"/>
</dbReference>
<dbReference type="InterPro" id="IPR011251">
    <property type="entry name" value="Luciferase-like_dom"/>
</dbReference>
<proteinExistence type="predicted"/>
<dbReference type="Pfam" id="PF00296">
    <property type="entry name" value="Bac_luciferase"/>
    <property type="match status" value="1"/>
</dbReference>
<dbReference type="GO" id="GO:0016705">
    <property type="term" value="F:oxidoreductase activity, acting on paired donors, with incorporation or reduction of molecular oxygen"/>
    <property type="evidence" value="ECO:0007669"/>
    <property type="project" value="InterPro"/>
</dbReference>
<keyword evidence="2" id="KW-0503">Monooxygenase</keyword>
<dbReference type="SUPFAM" id="SSF51679">
    <property type="entry name" value="Bacterial luciferase-like"/>
    <property type="match status" value="1"/>
</dbReference>
<dbReference type="GO" id="GO:0004497">
    <property type="term" value="F:monooxygenase activity"/>
    <property type="evidence" value="ECO:0007669"/>
    <property type="project" value="UniProtKB-KW"/>
</dbReference>
<gene>
    <name evidence="4" type="ORF">MGWOODY_Clf1403</name>
</gene>
<feature type="domain" description="Luciferase-like" evidence="3">
    <location>
        <begin position="1"/>
        <end position="316"/>
    </location>
</feature>
<dbReference type="InterPro" id="IPR036661">
    <property type="entry name" value="Luciferase-like_sf"/>
</dbReference>
<evidence type="ECO:0000256" key="1">
    <source>
        <dbReference type="ARBA" id="ARBA00023002"/>
    </source>
</evidence>